<comment type="caution">
    <text evidence="1">The sequence shown here is derived from an EMBL/GenBank/DDBJ whole genome shotgun (WGS) entry which is preliminary data.</text>
</comment>
<evidence type="ECO:0000313" key="1">
    <source>
        <dbReference type="EMBL" id="PKY55166.1"/>
    </source>
</evidence>
<gene>
    <name evidence="1" type="ORF">RhiirA4_474453</name>
</gene>
<name>A0A2I1H8F5_9GLOM</name>
<sequence length="103" mass="12518">MELYSLYNETNEHLWMCREVIKLLIPHLKAYYFKESFNHCEVFNWFNSDFSTVQDKKHLHIILLNLVPKEMVSPFNAAIKSKKRITFKHYNDKITDFKHLIQI</sequence>
<dbReference type="AlphaFoldDB" id="A0A2I1H8F5"/>
<reference evidence="1 2" key="1">
    <citation type="submission" date="2015-10" db="EMBL/GenBank/DDBJ databases">
        <title>Genome analyses suggest a sexual origin of heterokaryosis in a supposedly ancient asexual fungus.</title>
        <authorList>
            <person name="Ropars J."/>
            <person name="Sedzielewska K."/>
            <person name="Noel J."/>
            <person name="Charron P."/>
            <person name="Farinelli L."/>
            <person name="Marton T."/>
            <person name="Kruger M."/>
            <person name="Pelin A."/>
            <person name="Brachmann A."/>
            <person name="Corradi N."/>
        </authorList>
    </citation>
    <scope>NUCLEOTIDE SEQUENCE [LARGE SCALE GENOMIC DNA]</scope>
    <source>
        <strain evidence="1 2">A4</strain>
    </source>
</reference>
<proteinExistence type="predicted"/>
<organism evidence="1 2">
    <name type="scientific">Rhizophagus irregularis</name>
    <dbReference type="NCBI Taxonomy" id="588596"/>
    <lineage>
        <taxon>Eukaryota</taxon>
        <taxon>Fungi</taxon>
        <taxon>Fungi incertae sedis</taxon>
        <taxon>Mucoromycota</taxon>
        <taxon>Glomeromycotina</taxon>
        <taxon>Glomeromycetes</taxon>
        <taxon>Glomerales</taxon>
        <taxon>Glomeraceae</taxon>
        <taxon>Rhizophagus</taxon>
    </lineage>
</organism>
<protein>
    <submittedName>
        <fullName evidence="1">Uncharacterized protein</fullName>
    </submittedName>
</protein>
<accession>A0A2I1H8F5</accession>
<evidence type="ECO:0000313" key="2">
    <source>
        <dbReference type="Proteomes" id="UP000234323"/>
    </source>
</evidence>
<dbReference type="EMBL" id="LLXI01001789">
    <property type="protein sequence ID" value="PKY55166.1"/>
    <property type="molecule type" value="Genomic_DNA"/>
</dbReference>
<dbReference type="Proteomes" id="UP000234323">
    <property type="component" value="Unassembled WGS sequence"/>
</dbReference>
<keyword evidence="2" id="KW-1185">Reference proteome</keyword>